<proteinExistence type="predicted"/>
<evidence type="ECO:0000313" key="2">
    <source>
        <dbReference type="EMBL" id="KAF2599188.1"/>
    </source>
</evidence>
<gene>
    <name evidence="2" type="ORF">F2Q68_00011808</name>
</gene>
<name>A0A8S9L1E2_BRACR</name>
<reference evidence="2" key="1">
    <citation type="submission" date="2019-12" db="EMBL/GenBank/DDBJ databases">
        <title>Genome sequencing and annotation of Brassica cretica.</title>
        <authorList>
            <person name="Studholme D.J."/>
            <person name="Sarris P.F."/>
        </authorList>
    </citation>
    <scope>NUCLEOTIDE SEQUENCE</scope>
    <source>
        <strain evidence="2">PFS-001/15</strain>
        <tissue evidence="2">Leaf</tissue>
    </source>
</reference>
<feature type="region of interest" description="Disordered" evidence="1">
    <location>
        <begin position="1"/>
        <end position="36"/>
    </location>
</feature>
<dbReference type="Proteomes" id="UP000712281">
    <property type="component" value="Unassembled WGS sequence"/>
</dbReference>
<dbReference type="EMBL" id="QGKW02000717">
    <property type="protein sequence ID" value="KAF2599188.1"/>
    <property type="molecule type" value="Genomic_DNA"/>
</dbReference>
<sequence>MQDNDNHHQERSTRNSRNWKRYQESVPESEKRDRIYNARYKGNPRMFAEEESMDSH</sequence>
<comment type="caution">
    <text evidence="2">The sequence shown here is derived from an EMBL/GenBank/DDBJ whole genome shotgun (WGS) entry which is preliminary data.</text>
</comment>
<evidence type="ECO:0000256" key="1">
    <source>
        <dbReference type="SAM" id="MobiDB-lite"/>
    </source>
</evidence>
<protein>
    <submittedName>
        <fullName evidence="2">Uncharacterized protein</fullName>
    </submittedName>
</protein>
<dbReference type="AlphaFoldDB" id="A0A8S9L1E2"/>
<organism evidence="2 3">
    <name type="scientific">Brassica cretica</name>
    <name type="common">Mustard</name>
    <dbReference type="NCBI Taxonomy" id="69181"/>
    <lineage>
        <taxon>Eukaryota</taxon>
        <taxon>Viridiplantae</taxon>
        <taxon>Streptophyta</taxon>
        <taxon>Embryophyta</taxon>
        <taxon>Tracheophyta</taxon>
        <taxon>Spermatophyta</taxon>
        <taxon>Magnoliopsida</taxon>
        <taxon>eudicotyledons</taxon>
        <taxon>Gunneridae</taxon>
        <taxon>Pentapetalae</taxon>
        <taxon>rosids</taxon>
        <taxon>malvids</taxon>
        <taxon>Brassicales</taxon>
        <taxon>Brassicaceae</taxon>
        <taxon>Brassiceae</taxon>
        <taxon>Brassica</taxon>
    </lineage>
</organism>
<evidence type="ECO:0000313" key="3">
    <source>
        <dbReference type="Proteomes" id="UP000712281"/>
    </source>
</evidence>
<feature type="compositionally biased region" description="Basic and acidic residues" evidence="1">
    <location>
        <begin position="1"/>
        <end position="13"/>
    </location>
</feature>
<accession>A0A8S9L1E2</accession>